<evidence type="ECO:0000259" key="7">
    <source>
        <dbReference type="PROSITE" id="PS50262"/>
    </source>
</evidence>
<keyword evidence="5" id="KW-0675">Receptor</keyword>
<dbReference type="PRINTS" id="PR00237">
    <property type="entry name" value="GPCRRHODOPSN"/>
</dbReference>
<dbReference type="Proteomes" id="UP001159427">
    <property type="component" value="Unassembled WGS sequence"/>
</dbReference>
<feature type="transmembrane region" description="Helical" evidence="6">
    <location>
        <begin position="171"/>
        <end position="190"/>
    </location>
</feature>
<accession>A0ABN8LJL3</accession>
<sequence length="349" mass="39979">MTSTADVVLKVVFSLMIAINFLGNSLVIVVVMRYRRMQTPMNYLLAHLALADLMFAVFFIPRRLLITEFQHPSGWVGDLLCRTFTHANLSWVASVAAVITLLIIAWERYHAIIHPHKSLGRLTKRRLRKLIIMTWILSFIFLLPETCVIRYSDEKKACAFFFPDWLGKADSVLWLFAIGLFPLGAMGIMYGRVVRRLWFSGDQTSNVSQRAMLQSRKHVTKTVLLITVVLAISWLPNLIYYFLESFKFINDTRTIVTNVGSSEHLFRLVTYIFISINSTINPVIYAAHDRAFRRHMWRLVPKGCKSRNNKVIGDHPSTVSALAFKGVAMDQCKLPEPQEQHENSETCGL</sequence>
<protein>
    <recommendedName>
        <fullName evidence="7">G-protein coupled receptors family 1 profile domain-containing protein</fullName>
    </recommendedName>
</protein>
<keyword evidence="9" id="KW-1185">Reference proteome</keyword>
<feature type="transmembrane region" description="Helical" evidence="6">
    <location>
        <begin position="89"/>
        <end position="109"/>
    </location>
</feature>
<keyword evidence="2 5" id="KW-0812">Transmembrane</keyword>
<dbReference type="CDD" id="cd00637">
    <property type="entry name" value="7tm_classA_rhodopsin-like"/>
    <property type="match status" value="1"/>
</dbReference>
<evidence type="ECO:0000256" key="6">
    <source>
        <dbReference type="SAM" id="Phobius"/>
    </source>
</evidence>
<evidence type="ECO:0000256" key="1">
    <source>
        <dbReference type="ARBA" id="ARBA00004370"/>
    </source>
</evidence>
<organism evidence="8 9">
    <name type="scientific">Porites evermanni</name>
    <dbReference type="NCBI Taxonomy" id="104178"/>
    <lineage>
        <taxon>Eukaryota</taxon>
        <taxon>Metazoa</taxon>
        <taxon>Cnidaria</taxon>
        <taxon>Anthozoa</taxon>
        <taxon>Hexacorallia</taxon>
        <taxon>Scleractinia</taxon>
        <taxon>Fungiina</taxon>
        <taxon>Poritidae</taxon>
        <taxon>Porites</taxon>
    </lineage>
</organism>
<comment type="subcellular location">
    <subcellularLocation>
        <location evidence="1">Membrane</location>
    </subcellularLocation>
</comment>
<reference evidence="8 9" key="1">
    <citation type="submission" date="2022-05" db="EMBL/GenBank/DDBJ databases">
        <authorList>
            <consortium name="Genoscope - CEA"/>
            <person name="William W."/>
        </authorList>
    </citation>
    <scope>NUCLEOTIDE SEQUENCE [LARGE SCALE GENOMIC DNA]</scope>
</reference>
<comment type="similarity">
    <text evidence="5">Belongs to the G-protein coupled receptor 1 family.</text>
</comment>
<proteinExistence type="inferred from homology"/>
<feature type="transmembrane region" description="Helical" evidence="6">
    <location>
        <begin position="222"/>
        <end position="243"/>
    </location>
</feature>
<keyword evidence="3 6" id="KW-1133">Transmembrane helix</keyword>
<feature type="transmembrane region" description="Helical" evidence="6">
    <location>
        <begin position="130"/>
        <end position="151"/>
    </location>
</feature>
<evidence type="ECO:0000313" key="9">
    <source>
        <dbReference type="Proteomes" id="UP001159427"/>
    </source>
</evidence>
<dbReference type="PANTHER" id="PTHR45698">
    <property type="entry name" value="TRACE AMINE-ASSOCIATED RECEPTOR 19N-RELATED"/>
    <property type="match status" value="1"/>
</dbReference>
<dbReference type="PROSITE" id="PS50262">
    <property type="entry name" value="G_PROTEIN_RECEP_F1_2"/>
    <property type="match status" value="1"/>
</dbReference>
<dbReference type="SUPFAM" id="SSF81321">
    <property type="entry name" value="Family A G protein-coupled receptor-like"/>
    <property type="match status" value="1"/>
</dbReference>
<feature type="domain" description="G-protein coupled receptors family 1 profile" evidence="7">
    <location>
        <begin position="23"/>
        <end position="285"/>
    </location>
</feature>
<dbReference type="Gene3D" id="1.20.1070.10">
    <property type="entry name" value="Rhodopsin 7-helix transmembrane proteins"/>
    <property type="match status" value="1"/>
</dbReference>
<evidence type="ECO:0000313" key="8">
    <source>
        <dbReference type="EMBL" id="CAH3017326.1"/>
    </source>
</evidence>
<dbReference type="EMBL" id="CALNXI010000060">
    <property type="protein sequence ID" value="CAH3017326.1"/>
    <property type="molecule type" value="Genomic_DNA"/>
</dbReference>
<comment type="caution">
    <text evidence="8">The sequence shown here is derived from an EMBL/GenBank/DDBJ whole genome shotgun (WGS) entry which is preliminary data.</text>
</comment>
<dbReference type="PANTHER" id="PTHR45698:SF1">
    <property type="entry name" value="TRACE AMINE-ASSOCIATED RECEPTOR 13C-LIKE"/>
    <property type="match status" value="1"/>
</dbReference>
<feature type="transmembrane region" description="Helical" evidence="6">
    <location>
        <begin position="43"/>
        <end position="60"/>
    </location>
</feature>
<evidence type="ECO:0000256" key="2">
    <source>
        <dbReference type="ARBA" id="ARBA00022692"/>
    </source>
</evidence>
<name>A0ABN8LJL3_9CNID</name>
<dbReference type="PROSITE" id="PS00237">
    <property type="entry name" value="G_PROTEIN_RECEP_F1_1"/>
    <property type="match status" value="1"/>
</dbReference>
<feature type="transmembrane region" description="Helical" evidence="6">
    <location>
        <begin position="12"/>
        <end position="31"/>
    </location>
</feature>
<evidence type="ECO:0000256" key="4">
    <source>
        <dbReference type="ARBA" id="ARBA00023136"/>
    </source>
</evidence>
<keyword evidence="5" id="KW-0807">Transducer</keyword>
<evidence type="ECO:0000256" key="5">
    <source>
        <dbReference type="RuleBase" id="RU000688"/>
    </source>
</evidence>
<dbReference type="InterPro" id="IPR017452">
    <property type="entry name" value="GPCR_Rhodpsn_7TM"/>
</dbReference>
<evidence type="ECO:0000256" key="3">
    <source>
        <dbReference type="ARBA" id="ARBA00022989"/>
    </source>
</evidence>
<dbReference type="Pfam" id="PF00001">
    <property type="entry name" value="7tm_1"/>
    <property type="match status" value="1"/>
</dbReference>
<keyword evidence="4 6" id="KW-0472">Membrane</keyword>
<feature type="transmembrane region" description="Helical" evidence="6">
    <location>
        <begin position="268"/>
        <end position="288"/>
    </location>
</feature>
<gene>
    <name evidence="8" type="ORF">PEVE_00037088</name>
</gene>
<dbReference type="InterPro" id="IPR000276">
    <property type="entry name" value="GPCR_Rhodpsn"/>
</dbReference>
<keyword evidence="5" id="KW-0297">G-protein coupled receptor</keyword>